<dbReference type="SUPFAM" id="SSF48179">
    <property type="entry name" value="6-phosphogluconate dehydrogenase C-terminal domain-like"/>
    <property type="match status" value="1"/>
</dbReference>
<organism evidence="10 11">
    <name type="scientific">Reichenbachiella agarivorans</name>
    <dbReference type="NCBI Taxonomy" id="2979464"/>
    <lineage>
        <taxon>Bacteria</taxon>
        <taxon>Pseudomonadati</taxon>
        <taxon>Bacteroidota</taxon>
        <taxon>Cytophagia</taxon>
        <taxon>Cytophagales</taxon>
        <taxon>Reichenbachiellaceae</taxon>
        <taxon>Reichenbachiella</taxon>
    </lineage>
</organism>
<dbReference type="InterPro" id="IPR017476">
    <property type="entry name" value="UDP-Glc/GDP-Man"/>
</dbReference>
<reference evidence="10" key="1">
    <citation type="submission" date="2022-09" db="EMBL/GenBank/DDBJ databases">
        <title>Comparative genomics and taxonomic characterization of three novel marine species of genus Reichenbachiella exhibiting antioxidant and polysaccharide degradation activities.</title>
        <authorList>
            <person name="Muhammad N."/>
            <person name="Lee Y.-J."/>
            <person name="Ko J."/>
            <person name="Kim S.-G."/>
        </authorList>
    </citation>
    <scope>NUCLEOTIDE SEQUENCE</scope>
    <source>
        <strain evidence="10">BKB1-1</strain>
    </source>
</reference>
<dbReference type="PIRSF" id="PIRSF500134">
    <property type="entry name" value="UDPglc_DH_bac"/>
    <property type="match status" value="1"/>
</dbReference>
<keyword evidence="11" id="KW-1185">Reference proteome</keyword>
<gene>
    <name evidence="10" type="ORF">N6H18_09355</name>
</gene>
<comment type="similarity">
    <text evidence="2 8">Belongs to the UDP-glucose/GDP-mannose dehydrogenase family.</text>
</comment>
<proteinExistence type="inferred from homology"/>
<dbReference type="InterPro" id="IPR008927">
    <property type="entry name" value="6-PGluconate_DH-like_C_sf"/>
</dbReference>
<dbReference type="Gene3D" id="3.40.50.720">
    <property type="entry name" value="NAD(P)-binding Rossmann-like Domain"/>
    <property type="match status" value="2"/>
</dbReference>
<dbReference type="PIRSF" id="PIRSF000124">
    <property type="entry name" value="UDPglc_GDPman_dh"/>
    <property type="match status" value="1"/>
</dbReference>
<dbReference type="Pfam" id="PF00984">
    <property type="entry name" value="UDPG_MGDP_dh"/>
    <property type="match status" value="1"/>
</dbReference>
<dbReference type="Gene3D" id="1.20.5.100">
    <property type="entry name" value="Cytochrome c1, transmembrane anchor, C-terminal"/>
    <property type="match status" value="1"/>
</dbReference>
<dbReference type="InterPro" id="IPR001732">
    <property type="entry name" value="UDP-Glc/GDP-Man_DH_N"/>
</dbReference>
<comment type="catalytic activity">
    <reaction evidence="7 8">
        <text>UDP-alpha-D-glucose + 2 NAD(+) + H2O = UDP-alpha-D-glucuronate + 2 NADH + 3 H(+)</text>
        <dbReference type="Rhea" id="RHEA:23596"/>
        <dbReference type="ChEBI" id="CHEBI:15377"/>
        <dbReference type="ChEBI" id="CHEBI:15378"/>
        <dbReference type="ChEBI" id="CHEBI:57540"/>
        <dbReference type="ChEBI" id="CHEBI:57945"/>
        <dbReference type="ChEBI" id="CHEBI:58052"/>
        <dbReference type="ChEBI" id="CHEBI:58885"/>
        <dbReference type="EC" id="1.1.1.22"/>
    </reaction>
</comment>
<dbReference type="SUPFAM" id="SSF52413">
    <property type="entry name" value="UDP-glucose/GDP-mannose dehydrogenase C-terminal domain"/>
    <property type="match status" value="1"/>
</dbReference>
<name>A0ABY6CJ59_9BACT</name>
<accession>A0ABY6CJ59</accession>
<dbReference type="SUPFAM" id="SSF51735">
    <property type="entry name" value="NAD(P)-binding Rossmann-fold domains"/>
    <property type="match status" value="1"/>
</dbReference>
<dbReference type="Proteomes" id="UP001065174">
    <property type="component" value="Chromosome"/>
</dbReference>
<keyword evidence="6 8" id="KW-0520">NAD</keyword>
<evidence type="ECO:0000256" key="8">
    <source>
        <dbReference type="PIRNR" id="PIRNR000124"/>
    </source>
</evidence>
<dbReference type="EMBL" id="CP106679">
    <property type="protein sequence ID" value="UXP30560.1"/>
    <property type="molecule type" value="Genomic_DNA"/>
</dbReference>
<evidence type="ECO:0000256" key="6">
    <source>
        <dbReference type="ARBA" id="ARBA00023027"/>
    </source>
</evidence>
<protein>
    <recommendedName>
        <fullName evidence="4 8">UDP-glucose 6-dehydrogenase</fullName>
        <ecNumber evidence="3 8">1.1.1.22</ecNumber>
    </recommendedName>
</protein>
<dbReference type="NCBIfam" id="TIGR03026">
    <property type="entry name" value="NDP-sugDHase"/>
    <property type="match status" value="1"/>
</dbReference>
<dbReference type="InterPro" id="IPR036220">
    <property type="entry name" value="UDP-Glc/GDP-Man_DH_C_sf"/>
</dbReference>
<dbReference type="PANTHER" id="PTHR43750:SF3">
    <property type="entry name" value="UDP-GLUCOSE 6-DEHYDROGENASE TUAD"/>
    <property type="match status" value="1"/>
</dbReference>
<dbReference type="Pfam" id="PF03720">
    <property type="entry name" value="UDPG_MGDP_dh_C"/>
    <property type="match status" value="1"/>
</dbReference>
<dbReference type="InterPro" id="IPR014026">
    <property type="entry name" value="UDP-Glc/GDP-Man_DH_dimer"/>
</dbReference>
<feature type="domain" description="UDP-glucose/GDP-mannose dehydrogenase C-terminal" evidence="9">
    <location>
        <begin position="315"/>
        <end position="417"/>
    </location>
</feature>
<evidence type="ECO:0000256" key="3">
    <source>
        <dbReference type="ARBA" id="ARBA00012954"/>
    </source>
</evidence>
<dbReference type="InterPro" id="IPR014027">
    <property type="entry name" value="UDP-Glc/GDP-Man_DH_C"/>
</dbReference>
<evidence type="ECO:0000313" key="11">
    <source>
        <dbReference type="Proteomes" id="UP001065174"/>
    </source>
</evidence>
<dbReference type="EC" id="1.1.1.22" evidence="3 8"/>
<evidence type="ECO:0000313" key="10">
    <source>
        <dbReference type="EMBL" id="UXP30560.1"/>
    </source>
</evidence>
<dbReference type="Pfam" id="PF03721">
    <property type="entry name" value="UDPG_MGDP_dh_N"/>
    <property type="match status" value="1"/>
</dbReference>
<evidence type="ECO:0000256" key="2">
    <source>
        <dbReference type="ARBA" id="ARBA00006601"/>
    </source>
</evidence>
<evidence type="ECO:0000256" key="4">
    <source>
        <dbReference type="ARBA" id="ARBA00015132"/>
    </source>
</evidence>
<comment type="pathway">
    <text evidence="1">Nucleotide-sugar biosynthesis; UDP-alpha-D-glucuronate biosynthesis; UDP-alpha-D-glucuronate from UDP-alpha-D-glucose: step 1/1.</text>
</comment>
<evidence type="ECO:0000256" key="7">
    <source>
        <dbReference type="ARBA" id="ARBA00047473"/>
    </source>
</evidence>
<evidence type="ECO:0000256" key="5">
    <source>
        <dbReference type="ARBA" id="ARBA00023002"/>
    </source>
</evidence>
<evidence type="ECO:0000259" key="9">
    <source>
        <dbReference type="SMART" id="SM00984"/>
    </source>
</evidence>
<evidence type="ECO:0000256" key="1">
    <source>
        <dbReference type="ARBA" id="ARBA00004701"/>
    </source>
</evidence>
<dbReference type="RefSeq" id="WP_262308007.1">
    <property type="nucleotide sequence ID" value="NZ_CP106679.1"/>
</dbReference>
<keyword evidence="5 8" id="KW-0560">Oxidoreductase</keyword>
<dbReference type="InterPro" id="IPR028357">
    <property type="entry name" value="UDPglc_DH_bac"/>
</dbReference>
<sequence>MKIAVVGTGYVGLVTGTCFAETGNHVTCIDIDVKKVEKLKNKIMPIYEPGLDVLFERNIKQGRLDFTTNLKEGIKGAKIIFLALPTPPGEDGSADLRYILGVAEELGPLLEQYTVIVDKSTVPVGTADRVTAKIAEHAKVEFSVVSNPEFLREGVAVDDFMKPDRVVIGTRSEKAKKIMEELYAPLVRQGNPIITMDEKSAELTKYAANSFLATKITFMNEIANMCELVGADVDMVRKGVGTDSRIGKRFLFAGIGYGGSCFPKDVQALAKSAREVNYNFEILNAVMSKNETQKTKLIDRLKEHYGDNLKGKTFAIWGLAFKPYTDDIREAPALINIKILLEAGVKIKTYDPEAMENVKEQFGDSIEFCKDEYDAAEGADALLIMTEWPVFRTPEFDRLKSSLKDNVIFDGRNLYNTETMAENGFTYYSIGRATVKN</sequence>
<dbReference type="SMART" id="SM00984">
    <property type="entry name" value="UDPG_MGDP_dh_C"/>
    <property type="match status" value="1"/>
</dbReference>
<dbReference type="InterPro" id="IPR036291">
    <property type="entry name" value="NAD(P)-bd_dom_sf"/>
</dbReference>
<dbReference type="PANTHER" id="PTHR43750">
    <property type="entry name" value="UDP-GLUCOSE 6-DEHYDROGENASE TUAD"/>
    <property type="match status" value="1"/>
</dbReference>